<dbReference type="InterPro" id="IPR045863">
    <property type="entry name" value="CorA_TM1_TM2"/>
</dbReference>
<keyword evidence="8" id="KW-0460">Magnesium</keyword>
<evidence type="ECO:0000256" key="7">
    <source>
        <dbReference type="ARBA" id="ARBA00023136"/>
    </source>
</evidence>
<keyword evidence="5 8" id="KW-0812">Transmembrane</keyword>
<dbReference type="EMBL" id="JBBPCO010000002">
    <property type="protein sequence ID" value="MEK8088538.1"/>
    <property type="molecule type" value="Genomic_DNA"/>
</dbReference>
<keyword evidence="10" id="KW-1185">Reference proteome</keyword>
<evidence type="ECO:0000256" key="2">
    <source>
        <dbReference type="ARBA" id="ARBA00009765"/>
    </source>
</evidence>
<dbReference type="SUPFAM" id="SSF144083">
    <property type="entry name" value="Magnesium transport protein CorA, transmembrane region"/>
    <property type="match status" value="1"/>
</dbReference>
<sequence>MKVGQEGVIWLDIQGSPDTALLESIGQHCGLHPLVLEDIQNPVQRPKAENYEQQVFIVLRALVYIEKKDRVASHQISLVLAPGLVLSFHDGDRPVFEAVRQRLRNSRGRFRSLGADYLVYALIDVAVDQYFAVLERFAGRLETLETRVLHHATPQTLQTIQRLKRDAMALRKTAWPMRELLAELARGDFEQFRPETLVYLRDVYDHLAEIIDNIENYRDILSGTLDIYLSSVNNRTNEVMKVLTIIATLFIPLTFVTGIFGMNFKYMAILDYPWAFPATLIIMGALGVLLLGYFWRKGWLGGGGALRERR</sequence>
<dbReference type="SUPFAM" id="SSF143865">
    <property type="entry name" value="CorA soluble domain-like"/>
    <property type="match status" value="1"/>
</dbReference>
<feature type="transmembrane region" description="Helical" evidence="8">
    <location>
        <begin position="242"/>
        <end position="262"/>
    </location>
</feature>
<evidence type="ECO:0000256" key="3">
    <source>
        <dbReference type="ARBA" id="ARBA00022448"/>
    </source>
</evidence>
<reference evidence="9 10" key="1">
    <citation type="submission" date="2024-04" db="EMBL/GenBank/DDBJ databases">
        <authorList>
            <person name="Abashina T."/>
            <person name="Shaikin A."/>
        </authorList>
    </citation>
    <scope>NUCLEOTIDE SEQUENCE [LARGE SCALE GENOMIC DNA]</scope>
    <source>
        <strain evidence="9 10">AAFK</strain>
    </source>
</reference>
<keyword evidence="8" id="KW-0406">Ion transport</keyword>
<name>A0ABU9D4Q5_9PROT</name>
<evidence type="ECO:0000313" key="9">
    <source>
        <dbReference type="EMBL" id="MEK8088538.1"/>
    </source>
</evidence>
<dbReference type="NCBIfam" id="TIGR00383">
    <property type="entry name" value="corA"/>
    <property type="match status" value="1"/>
</dbReference>
<keyword evidence="6 8" id="KW-1133">Transmembrane helix</keyword>
<accession>A0ABU9D4Q5</accession>
<keyword evidence="4 8" id="KW-1003">Cell membrane</keyword>
<gene>
    <name evidence="8 9" type="primary">corA</name>
    <name evidence="9" type="ORF">WOB96_02050</name>
</gene>
<comment type="subcellular location">
    <subcellularLocation>
        <location evidence="1">Cell membrane</location>
        <topology evidence="1">Multi-pass membrane protein</topology>
    </subcellularLocation>
    <subcellularLocation>
        <location evidence="8">Membrane</location>
        <topology evidence="8">Multi-pass membrane protein</topology>
    </subcellularLocation>
</comment>
<dbReference type="InterPro" id="IPR045861">
    <property type="entry name" value="CorA_cytoplasmic_dom"/>
</dbReference>
<dbReference type="PANTHER" id="PTHR46494:SF1">
    <property type="entry name" value="CORA FAMILY METAL ION TRANSPORTER (EUROFUNG)"/>
    <property type="match status" value="1"/>
</dbReference>
<dbReference type="PANTHER" id="PTHR46494">
    <property type="entry name" value="CORA FAMILY METAL ION TRANSPORTER (EUROFUNG)"/>
    <property type="match status" value="1"/>
</dbReference>
<organism evidence="9 10">
    <name type="scientific">Thermithiobacillus plumbiphilus</name>
    <dbReference type="NCBI Taxonomy" id="1729899"/>
    <lineage>
        <taxon>Bacteria</taxon>
        <taxon>Pseudomonadati</taxon>
        <taxon>Pseudomonadota</taxon>
        <taxon>Acidithiobacillia</taxon>
        <taxon>Acidithiobacillales</taxon>
        <taxon>Thermithiobacillaceae</taxon>
        <taxon>Thermithiobacillus</taxon>
    </lineage>
</organism>
<dbReference type="Proteomes" id="UP001446205">
    <property type="component" value="Unassembled WGS sequence"/>
</dbReference>
<dbReference type="Pfam" id="PF01544">
    <property type="entry name" value="CorA"/>
    <property type="match status" value="1"/>
</dbReference>
<evidence type="ECO:0000256" key="5">
    <source>
        <dbReference type="ARBA" id="ARBA00022692"/>
    </source>
</evidence>
<dbReference type="Gene3D" id="1.20.58.340">
    <property type="entry name" value="Magnesium transport protein CorA, transmembrane region"/>
    <property type="match status" value="2"/>
</dbReference>
<comment type="function">
    <text evidence="8">Mediates influx of magnesium ions.</text>
</comment>
<feature type="transmembrane region" description="Helical" evidence="8">
    <location>
        <begin position="274"/>
        <end position="295"/>
    </location>
</feature>
<evidence type="ECO:0000256" key="1">
    <source>
        <dbReference type="ARBA" id="ARBA00004651"/>
    </source>
</evidence>
<dbReference type="Gene3D" id="3.30.460.20">
    <property type="entry name" value="CorA soluble domain-like"/>
    <property type="match status" value="1"/>
</dbReference>
<dbReference type="InterPro" id="IPR004488">
    <property type="entry name" value="Mg/Co-transport_prot_CorA"/>
</dbReference>
<protein>
    <recommendedName>
        <fullName evidence="8">Magnesium transport protein CorA</fullName>
    </recommendedName>
</protein>
<evidence type="ECO:0000256" key="4">
    <source>
        <dbReference type="ARBA" id="ARBA00022475"/>
    </source>
</evidence>
<comment type="caution">
    <text evidence="9">The sequence shown here is derived from an EMBL/GenBank/DDBJ whole genome shotgun (WGS) entry which is preliminary data.</text>
</comment>
<comment type="similarity">
    <text evidence="2 8">Belongs to the CorA metal ion transporter (MIT) (TC 1.A.35) family.</text>
</comment>
<dbReference type="InterPro" id="IPR002523">
    <property type="entry name" value="MgTranspt_CorA/ZnTranspt_ZntB"/>
</dbReference>
<proteinExistence type="inferred from homology"/>
<dbReference type="RefSeq" id="WP_341369605.1">
    <property type="nucleotide sequence ID" value="NZ_JBBPCO010000002.1"/>
</dbReference>
<evidence type="ECO:0000256" key="6">
    <source>
        <dbReference type="ARBA" id="ARBA00022989"/>
    </source>
</evidence>
<keyword evidence="7 8" id="KW-0472">Membrane</keyword>
<keyword evidence="3 8" id="KW-0813">Transport</keyword>
<evidence type="ECO:0000256" key="8">
    <source>
        <dbReference type="RuleBase" id="RU362010"/>
    </source>
</evidence>
<dbReference type="CDD" id="cd12828">
    <property type="entry name" value="TmCorA-like_1"/>
    <property type="match status" value="1"/>
</dbReference>
<evidence type="ECO:0000313" key="10">
    <source>
        <dbReference type="Proteomes" id="UP001446205"/>
    </source>
</evidence>